<dbReference type="SFLD" id="SFLDG01066">
    <property type="entry name" value="organic_radical-activating_enz"/>
    <property type="match status" value="1"/>
</dbReference>
<organism evidence="11 12">
    <name type="scientific">Flavobacterium tagetis</name>
    <dbReference type="NCBI Taxonomy" id="2801336"/>
    <lineage>
        <taxon>Bacteria</taxon>
        <taxon>Pseudomonadati</taxon>
        <taxon>Bacteroidota</taxon>
        <taxon>Flavobacteriia</taxon>
        <taxon>Flavobacteriales</taxon>
        <taxon>Flavobacteriaceae</taxon>
        <taxon>Flavobacterium</taxon>
    </lineage>
</organism>
<keyword evidence="6 9" id="KW-0560">Oxidoreductase</keyword>
<keyword evidence="8 9" id="KW-0411">Iron-sulfur</keyword>
<keyword evidence="3 9" id="KW-0004">4Fe-4S</keyword>
<dbReference type="PROSITE" id="PS01087">
    <property type="entry name" value="RADICAL_ACTIVATING"/>
    <property type="match status" value="1"/>
</dbReference>
<evidence type="ECO:0000256" key="3">
    <source>
        <dbReference type="ARBA" id="ARBA00022485"/>
    </source>
</evidence>
<accession>A0ABS1K8C3</accession>
<comment type="subcellular location">
    <subcellularLocation>
        <location evidence="9">Cytoplasm</location>
    </subcellularLocation>
</comment>
<dbReference type="InterPro" id="IPR034457">
    <property type="entry name" value="Organic_radical-activating"/>
</dbReference>
<dbReference type="InterPro" id="IPR012839">
    <property type="entry name" value="Organic_radical_activase"/>
</dbReference>
<evidence type="ECO:0000256" key="1">
    <source>
        <dbReference type="ARBA" id="ARBA00002918"/>
    </source>
</evidence>
<keyword evidence="9" id="KW-0963">Cytoplasm</keyword>
<dbReference type="PANTHER" id="PTHR30352:SF5">
    <property type="entry name" value="PYRUVATE FORMATE-LYASE 1-ACTIVATING ENZYME"/>
    <property type="match status" value="1"/>
</dbReference>
<sequence length="261" mass="30053">MMYFPLQDIEAVKLNIDDPNHLRIHSLETFGTHDGPGIRMVVFVQGCQFRCLYCQNPDTLDVKGGSLVEIEELVKRAIRQKSYFGKTGGVTVSGGEPLLQRTKLLHFFKRLHEEGITTCLDTNGRLNNREAHELFDATDILLLDVKHINDSIHHQLTGLTNKNTLEVAAYRESTGKPMWLRYVLVPGWTDQSQYLEEWGQYFANYKTVERVEIIPFHQLGSQKWELLKMPYSLKDTAPPTPESKQEALAIFKKYFKNVILK</sequence>
<dbReference type="InterPro" id="IPR013785">
    <property type="entry name" value="Aldolase_TIM"/>
</dbReference>
<evidence type="ECO:0000256" key="5">
    <source>
        <dbReference type="ARBA" id="ARBA00022723"/>
    </source>
</evidence>
<evidence type="ECO:0000259" key="10">
    <source>
        <dbReference type="PROSITE" id="PS51918"/>
    </source>
</evidence>
<evidence type="ECO:0000256" key="6">
    <source>
        <dbReference type="ARBA" id="ARBA00023002"/>
    </source>
</evidence>
<keyword evidence="7 9" id="KW-0408">Iron</keyword>
<dbReference type="CDD" id="cd01335">
    <property type="entry name" value="Radical_SAM"/>
    <property type="match status" value="1"/>
</dbReference>
<dbReference type="Gene3D" id="3.20.20.70">
    <property type="entry name" value="Aldolase class I"/>
    <property type="match status" value="1"/>
</dbReference>
<keyword evidence="12" id="KW-1185">Reference proteome</keyword>
<dbReference type="InterPro" id="IPR058240">
    <property type="entry name" value="rSAM_sf"/>
</dbReference>
<dbReference type="Pfam" id="PF04055">
    <property type="entry name" value="Radical_SAM"/>
    <property type="match status" value="1"/>
</dbReference>
<comment type="function">
    <text evidence="1">Activation of pyruvate formate-lyase 1 under anaerobic conditions by generation of an organic free radical, using S-adenosylmethionine and reduced flavodoxin as cosubstrates to produce 5'-deoxy-adenosine.</text>
</comment>
<evidence type="ECO:0000256" key="7">
    <source>
        <dbReference type="ARBA" id="ARBA00023004"/>
    </source>
</evidence>
<evidence type="ECO:0000256" key="8">
    <source>
        <dbReference type="ARBA" id="ARBA00023014"/>
    </source>
</evidence>
<evidence type="ECO:0000256" key="4">
    <source>
        <dbReference type="ARBA" id="ARBA00022691"/>
    </source>
</evidence>
<keyword evidence="11" id="KW-0670">Pyruvate</keyword>
<gene>
    <name evidence="11" type="primary">pflA</name>
    <name evidence="11" type="ORF">JI750_02550</name>
</gene>
<keyword evidence="11" id="KW-0456">Lyase</keyword>
<comment type="caution">
    <text evidence="11">The sequence shown here is derived from an EMBL/GenBank/DDBJ whole genome shotgun (WGS) entry which is preliminary data.</text>
</comment>
<dbReference type="PROSITE" id="PS51918">
    <property type="entry name" value="RADICAL_SAM"/>
    <property type="match status" value="1"/>
</dbReference>
<comment type="function">
    <text evidence="9">Activation of pyruvate formate-lyase under anaerobic conditions by generation of an organic free radical, using S-adenosylmethionine and reduced flavodoxin as cosubstrates to produce 5'-deoxy-adenosine.</text>
</comment>
<dbReference type="EC" id="1.97.1.4" evidence="9"/>
<keyword evidence="4 9" id="KW-0949">S-adenosyl-L-methionine</keyword>
<dbReference type="InterPro" id="IPR012838">
    <property type="entry name" value="PFL1_activating"/>
</dbReference>
<dbReference type="PIRSF" id="PIRSF000371">
    <property type="entry name" value="PFL_act_enz"/>
    <property type="match status" value="1"/>
</dbReference>
<dbReference type="GO" id="GO:0043365">
    <property type="term" value="F:[formate-C-acetyltransferase]-activating enzyme activity"/>
    <property type="evidence" value="ECO:0007669"/>
    <property type="project" value="UniProtKB-EC"/>
</dbReference>
<evidence type="ECO:0000313" key="11">
    <source>
        <dbReference type="EMBL" id="MBL0735749.1"/>
    </source>
</evidence>
<reference evidence="11 12" key="1">
    <citation type="submission" date="2021-01" db="EMBL/GenBank/DDBJ databases">
        <title>Genome seq and assembly of Flavobacterium sp. GN10.</title>
        <authorList>
            <person name="Chhetri G."/>
        </authorList>
    </citation>
    <scope>NUCLEOTIDE SEQUENCE [LARGE SCALE GENOMIC DNA]</scope>
    <source>
        <strain evidence="11 12">GN10</strain>
    </source>
</reference>
<dbReference type="GO" id="GO:0016829">
    <property type="term" value="F:lyase activity"/>
    <property type="evidence" value="ECO:0007669"/>
    <property type="project" value="UniProtKB-KW"/>
</dbReference>
<dbReference type="RefSeq" id="WP_201998761.1">
    <property type="nucleotide sequence ID" value="NZ_JAERSF010000001.1"/>
</dbReference>
<keyword evidence="5 9" id="KW-0479">Metal-binding</keyword>
<evidence type="ECO:0000313" key="12">
    <source>
        <dbReference type="Proteomes" id="UP000603728"/>
    </source>
</evidence>
<comment type="catalytic activity">
    <reaction evidence="9">
        <text>glycyl-[formate C-acetyltransferase] + reduced [flavodoxin] + S-adenosyl-L-methionine = glycin-2-yl radical-[formate C-acetyltransferase] + semiquinone [flavodoxin] + 5'-deoxyadenosine + L-methionine + H(+)</text>
        <dbReference type="Rhea" id="RHEA:19225"/>
        <dbReference type="Rhea" id="RHEA-COMP:10622"/>
        <dbReference type="Rhea" id="RHEA-COMP:12190"/>
        <dbReference type="Rhea" id="RHEA-COMP:12191"/>
        <dbReference type="Rhea" id="RHEA-COMP:14480"/>
        <dbReference type="ChEBI" id="CHEBI:15378"/>
        <dbReference type="ChEBI" id="CHEBI:17319"/>
        <dbReference type="ChEBI" id="CHEBI:29947"/>
        <dbReference type="ChEBI" id="CHEBI:32722"/>
        <dbReference type="ChEBI" id="CHEBI:57618"/>
        <dbReference type="ChEBI" id="CHEBI:57844"/>
        <dbReference type="ChEBI" id="CHEBI:59789"/>
        <dbReference type="ChEBI" id="CHEBI:140311"/>
        <dbReference type="EC" id="1.97.1.4"/>
    </reaction>
</comment>
<evidence type="ECO:0000256" key="9">
    <source>
        <dbReference type="RuleBase" id="RU362053"/>
    </source>
</evidence>
<name>A0ABS1K8C3_9FLAO</name>
<comment type="cofactor">
    <cofactor evidence="9">
        <name>[4Fe-4S] cluster</name>
        <dbReference type="ChEBI" id="CHEBI:49883"/>
    </cofactor>
    <text evidence="9">Binds 1 [4Fe-4S] cluster. The cluster is coordinated with 3 cysteines and an exchangeable S-adenosyl-L-methionine.</text>
</comment>
<dbReference type="SUPFAM" id="SSF102114">
    <property type="entry name" value="Radical SAM enzymes"/>
    <property type="match status" value="1"/>
</dbReference>
<feature type="domain" description="Radical SAM core" evidence="10">
    <location>
        <begin position="33"/>
        <end position="253"/>
    </location>
</feature>
<dbReference type="Proteomes" id="UP000603728">
    <property type="component" value="Unassembled WGS sequence"/>
</dbReference>
<proteinExistence type="inferred from homology"/>
<comment type="similarity">
    <text evidence="2 9">Belongs to the organic radical-activating enzymes family.</text>
</comment>
<dbReference type="PANTHER" id="PTHR30352">
    <property type="entry name" value="PYRUVATE FORMATE-LYASE-ACTIVATING ENZYME"/>
    <property type="match status" value="1"/>
</dbReference>
<dbReference type="NCBIfam" id="TIGR02493">
    <property type="entry name" value="PFLA"/>
    <property type="match status" value="1"/>
</dbReference>
<protein>
    <recommendedName>
        <fullName evidence="9">Pyruvate formate-lyase-activating enzyme</fullName>
        <ecNumber evidence="9">1.97.1.4</ecNumber>
    </recommendedName>
</protein>
<dbReference type="SFLD" id="SFLDS00029">
    <property type="entry name" value="Radical_SAM"/>
    <property type="match status" value="1"/>
</dbReference>
<evidence type="ECO:0000256" key="2">
    <source>
        <dbReference type="ARBA" id="ARBA00009777"/>
    </source>
</evidence>
<dbReference type="InterPro" id="IPR007197">
    <property type="entry name" value="rSAM"/>
</dbReference>
<dbReference type="InterPro" id="IPR001989">
    <property type="entry name" value="Radical_activat_CS"/>
</dbReference>
<dbReference type="EMBL" id="JAERSF010000001">
    <property type="protein sequence ID" value="MBL0735749.1"/>
    <property type="molecule type" value="Genomic_DNA"/>
</dbReference>